<accession>A0A7R8W890</accession>
<proteinExistence type="predicted"/>
<protein>
    <submittedName>
        <fullName evidence="1">Uncharacterized protein</fullName>
    </submittedName>
</protein>
<dbReference type="EMBL" id="OB660929">
    <property type="protein sequence ID" value="CAD7226773.1"/>
    <property type="molecule type" value="Genomic_DNA"/>
</dbReference>
<gene>
    <name evidence="1" type="ORF">CTOB1V02_LOCUS4688</name>
</gene>
<name>A0A7R8W890_9CRUS</name>
<sequence>MLPIRAADERSVDWFSQVESLERTQITPFSFVVFQLEMAVMAVSIFPATRYKLDLKEKISSE</sequence>
<evidence type="ECO:0000313" key="1">
    <source>
        <dbReference type="EMBL" id="CAD7226773.1"/>
    </source>
</evidence>
<reference evidence="1" key="1">
    <citation type="submission" date="2020-11" db="EMBL/GenBank/DDBJ databases">
        <authorList>
            <person name="Tran Van P."/>
        </authorList>
    </citation>
    <scope>NUCLEOTIDE SEQUENCE</scope>
</reference>
<organism evidence="1">
    <name type="scientific">Cyprideis torosa</name>
    <dbReference type="NCBI Taxonomy" id="163714"/>
    <lineage>
        <taxon>Eukaryota</taxon>
        <taxon>Metazoa</taxon>
        <taxon>Ecdysozoa</taxon>
        <taxon>Arthropoda</taxon>
        <taxon>Crustacea</taxon>
        <taxon>Oligostraca</taxon>
        <taxon>Ostracoda</taxon>
        <taxon>Podocopa</taxon>
        <taxon>Podocopida</taxon>
        <taxon>Cytherocopina</taxon>
        <taxon>Cytheroidea</taxon>
        <taxon>Cytherideidae</taxon>
        <taxon>Cyprideis</taxon>
    </lineage>
</organism>
<dbReference type="AlphaFoldDB" id="A0A7R8W890"/>